<proteinExistence type="predicted"/>
<evidence type="ECO:0000256" key="1">
    <source>
        <dbReference type="SAM" id="MobiDB-lite"/>
    </source>
</evidence>
<sequence length="116" mass="12565">MPDVLSGVGLDDIALVVPRLTTIVQPTELLAKEAVRRGLTAEDALIRGSWPFADRPLPRDGRREAPPKHPKPGSAGRERLAADCRPNVFQITDAASKLSYGEAADRPNSLLFQGVR</sequence>
<evidence type="ECO:0000313" key="3">
    <source>
        <dbReference type="Proteomes" id="UP001208690"/>
    </source>
</evidence>
<accession>A0ABT3BHI1</accession>
<protein>
    <submittedName>
        <fullName evidence="2">Uncharacterized protein</fullName>
    </submittedName>
</protein>
<reference evidence="2 3" key="1">
    <citation type="submission" date="2022-04" db="EMBL/GenBank/DDBJ databases">
        <title>Roseobacter sp. WL0113 is a bacterium isolated from neritic sediment.</title>
        <authorList>
            <person name="Wang L."/>
            <person name="He W."/>
            <person name="Zhang D.-F."/>
        </authorList>
    </citation>
    <scope>NUCLEOTIDE SEQUENCE [LARGE SCALE GENOMIC DNA]</scope>
    <source>
        <strain evidence="2 3">WL0113</strain>
    </source>
</reference>
<gene>
    <name evidence="2" type="ORF">MUB52_15525</name>
</gene>
<dbReference type="EMBL" id="JALIEB010000010">
    <property type="protein sequence ID" value="MCV3272844.1"/>
    <property type="molecule type" value="Genomic_DNA"/>
</dbReference>
<feature type="region of interest" description="Disordered" evidence="1">
    <location>
        <begin position="51"/>
        <end position="82"/>
    </location>
</feature>
<comment type="caution">
    <text evidence="2">The sequence shown here is derived from an EMBL/GenBank/DDBJ whole genome shotgun (WGS) entry which is preliminary data.</text>
</comment>
<keyword evidence="3" id="KW-1185">Reference proteome</keyword>
<evidence type="ECO:0000313" key="2">
    <source>
        <dbReference type="EMBL" id="MCV3272844.1"/>
    </source>
</evidence>
<organism evidence="2 3">
    <name type="scientific">Roseobacter sinensis</name>
    <dbReference type="NCBI Taxonomy" id="2931391"/>
    <lineage>
        <taxon>Bacteria</taxon>
        <taxon>Pseudomonadati</taxon>
        <taxon>Pseudomonadota</taxon>
        <taxon>Alphaproteobacteria</taxon>
        <taxon>Rhodobacterales</taxon>
        <taxon>Roseobacteraceae</taxon>
        <taxon>Roseobacter</taxon>
    </lineage>
</organism>
<feature type="compositionally biased region" description="Basic and acidic residues" evidence="1">
    <location>
        <begin position="56"/>
        <end position="67"/>
    </location>
</feature>
<dbReference type="Proteomes" id="UP001208690">
    <property type="component" value="Unassembled WGS sequence"/>
</dbReference>
<name>A0ABT3BHI1_9RHOB</name>
<dbReference type="RefSeq" id="WP_263845162.1">
    <property type="nucleotide sequence ID" value="NZ_JALIEB010000010.1"/>
</dbReference>